<proteinExistence type="predicted"/>
<gene>
    <name evidence="1" type="ORF">NFI95_07010</name>
</gene>
<dbReference type="CDD" id="cd24012">
    <property type="entry name" value="ASKHA_NBD_KDGal-kinase"/>
    <property type="match status" value="1"/>
</dbReference>
<accession>A0ABT1W5N3</accession>
<dbReference type="RefSeq" id="WP_422863656.1">
    <property type="nucleotide sequence ID" value="NZ_JAMSKV010000004.1"/>
</dbReference>
<reference evidence="1 2" key="1">
    <citation type="submission" date="2022-06" db="EMBL/GenBank/DDBJ databases">
        <title>Endosaccharibacter gen. nov., sp. nov., endophytic bacteria isolated from sugarcane.</title>
        <authorList>
            <person name="Pitiwittayakul N."/>
            <person name="Yukphan P."/>
            <person name="Charoenyingcharoen P."/>
            <person name="Tanasupawat S."/>
        </authorList>
    </citation>
    <scope>NUCLEOTIDE SEQUENCE [LARGE SCALE GENOMIC DNA]</scope>
    <source>
        <strain evidence="1 2">KSS8</strain>
    </source>
</reference>
<dbReference type="InterPro" id="IPR042257">
    <property type="entry name" value="DGOK_C"/>
</dbReference>
<dbReference type="EMBL" id="JAMSKV010000004">
    <property type="protein sequence ID" value="MCQ8278196.1"/>
    <property type="molecule type" value="Genomic_DNA"/>
</dbReference>
<name>A0ABT1W5N3_9PROT</name>
<dbReference type="InterPro" id="IPR007729">
    <property type="entry name" value="DGOK"/>
</dbReference>
<dbReference type="Gene3D" id="3.30.420.300">
    <property type="entry name" value="2-keto-3-deoxy-galactonokinase, substrate binding domain"/>
    <property type="match status" value="1"/>
</dbReference>
<dbReference type="InterPro" id="IPR042258">
    <property type="entry name" value="DGOK_N"/>
</dbReference>
<protein>
    <submittedName>
        <fullName evidence="1">2-dehydro-3-deoxygalactonokinase</fullName>
    </submittedName>
</protein>
<evidence type="ECO:0000313" key="1">
    <source>
        <dbReference type="EMBL" id="MCQ8278196.1"/>
    </source>
</evidence>
<dbReference type="Pfam" id="PF05035">
    <property type="entry name" value="DGOK"/>
    <property type="match status" value="1"/>
</dbReference>
<evidence type="ECO:0000313" key="2">
    <source>
        <dbReference type="Proteomes" id="UP001524587"/>
    </source>
</evidence>
<dbReference type="Gene3D" id="3.30.420.310">
    <property type="entry name" value="2-keto-3-deoxy-galactonokinase, C-terminal domain"/>
    <property type="match status" value="1"/>
</dbReference>
<sequence>MSDNNSNAAALIALDWGTSSLRAFLLAADGAVLEQRHRPWGISSLPEGGYPAAFLQIAADWPIRDVPLIASGMVGSRAGWKQIEYRALPADPSGLADALDSVLCPLPDGGEIAVRLVPGLLDPAGPDVMRGEETEAIGALDALGHPPGPLLLVMPGTHSKWLRVSGGVVEGFSTFMTGELFALLNTRSILASGAEPAPGTATDTVFAEAVREAAETGLAAALFRTRARMLTGALDPACTAAHLSGLLIGEELTAALRTVPQSHSSSRIVLVGDPALTARYRDAFAALGRKAPEHLQAAALRGLYRIAVSAGLAG</sequence>
<keyword evidence="2" id="KW-1185">Reference proteome</keyword>
<comment type="caution">
    <text evidence="1">The sequence shown here is derived from an EMBL/GenBank/DDBJ whole genome shotgun (WGS) entry which is preliminary data.</text>
</comment>
<organism evidence="1 2">
    <name type="scientific">Endosaccharibacter trunci</name>
    <dbReference type="NCBI Taxonomy" id="2812733"/>
    <lineage>
        <taxon>Bacteria</taxon>
        <taxon>Pseudomonadati</taxon>
        <taxon>Pseudomonadota</taxon>
        <taxon>Alphaproteobacteria</taxon>
        <taxon>Acetobacterales</taxon>
        <taxon>Acetobacteraceae</taxon>
        <taxon>Endosaccharibacter</taxon>
    </lineage>
</organism>
<dbReference type="Proteomes" id="UP001524587">
    <property type="component" value="Unassembled WGS sequence"/>
</dbReference>